<evidence type="ECO:0000313" key="2">
    <source>
        <dbReference type="Proteomes" id="UP000294335"/>
    </source>
</evidence>
<organism evidence="1 2">
    <name type="scientific">Pseudomonas inefficax</name>
    <dbReference type="NCBI Taxonomy" id="2078786"/>
    <lineage>
        <taxon>Bacteria</taxon>
        <taxon>Pseudomonadati</taxon>
        <taxon>Pseudomonadota</taxon>
        <taxon>Gammaproteobacteria</taxon>
        <taxon>Pseudomonadales</taxon>
        <taxon>Pseudomonadaceae</taxon>
        <taxon>Pseudomonas</taxon>
    </lineage>
</organism>
<keyword evidence="2" id="KW-1185">Reference proteome</keyword>
<reference evidence="1 2" key="1">
    <citation type="submission" date="2018-02" db="EMBL/GenBank/DDBJ databases">
        <authorList>
            <person name="Dubost A."/>
        </authorList>
    </citation>
    <scope>NUCLEOTIDE SEQUENCE [LARGE SCALE GENOMIC DNA]</scope>
    <source>
        <strain evidence="2">JV551A3</strain>
    </source>
</reference>
<dbReference type="AlphaFoldDB" id="A0AAQ1SSZ0"/>
<name>A0AAQ1SSZ0_9PSED</name>
<evidence type="ECO:0000313" key="1">
    <source>
        <dbReference type="EMBL" id="SPO60236.1"/>
    </source>
</evidence>
<gene>
    <name evidence="1" type="ORF">JV551A3_V1_760002</name>
</gene>
<protein>
    <submittedName>
        <fullName evidence="1">Uncharacterized protein</fullName>
    </submittedName>
</protein>
<dbReference type="Proteomes" id="UP000294335">
    <property type="component" value="Unassembled WGS sequence"/>
</dbReference>
<dbReference type="EMBL" id="OPYN01000076">
    <property type="protein sequence ID" value="SPO60236.1"/>
    <property type="molecule type" value="Genomic_DNA"/>
</dbReference>
<sequence length="111" mass="11879">MSPLWLRKLGGRPLANRRPSISASPWRARSNTCSAKAAVSSSVMVAGVGWLDIWNLLAEIVAQVFVRQGCRVKGSDSIGPIVGGESCNMHCAKCTTVQVARQRLGNLNVTT</sequence>
<comment type="caution">
    <text evidence="1">The sequence shown here is derived from an EMBL/GenBank/DDBJ whole genome shotgun (WGS) entry which is preliminary data.</text>
</comment>
<accession>A0AAQ1SSZ0</accession>
<proteinExistence type="predicted"/>